<sequence>MTRIVFLLQHLHLVNGDEENVKTLGVFASRDSALAAVDRFRKLPGFRDAPQLANASAPGVSEGFYLDEFELDQDSWSEGYVTA</sequence>
<keyword evidence="3" id="KW-1185">Reference proteome</keyword>
<evidence type="ECO:0000313" key="3">
    <source>
        <dbReference type="Proteomes" id="UP001265700"/>
    </source>
</evidence>
<feature type="domain" description="DUF7336" evidence="1">
    <location>
        <begin position="4"/>
        <end position="78"/>
    </location>
</feature>
<reference evidence="2 3" key="1">
    <citation type="submission" date="2023-07" db="EMBL/GenBank/DDBJ databases">
        <title>Sorghum-associated microbial communities from plants grown in Nebraska, USA.</title>
        <authorList>
            <person name="Schachtman D."/>
        </authorList>
    </citation>
    <scope>NUCLEOTIDE SEQUENCE [LARGE SCALE GENOMIC DNA]</scope>
    <source>
        <strain evidence="2 3">4249</strain>
    </source>
</reference>
<comment type="caution">
    <text evidence="2">The sequence shown here is derived from an EMBL/GenBank/DDBJ whole genome shotgun (WGS) entry which is preliminary data.</text>
</comment>
<gene>
    <name evidence="2" type="ORF">J2W49_005172</name>
</gene>
<dbReference type="InterPro" id="IPR055760">
    <property type="entry name" value="DUF7336"/>
</dbReference>
<evidence type="ECO:0000259" key="1">
    <source>
        <dbReference type="Pfam" id="PF24024"/>
    </source>
</evidence>
<organism evidence="2 3">
    <name type="scientific">Hydrogenophaga palleronii</name>
    <dbReference type="NCBI Taxonomy" id="65655"/>
    <lineage>
        <taxon>Bacteria</taxon>
        <taxon>Pseudomonadati</taxon>
        <taxon>Pseudomonadota</taxon>
        <taxon>Betaproteobacteria</taxon>
        <taxon>Burkholderiales</taxon>
        <taxon>Comamonadaceae</taxon>
        <taxon>Hydrogenophaga</taxon>
    </lineage>
</organism>
<dbReference type="Proteomes" id="UP001265700">
    <property type="component" value="Unassembled WGS sequence"/>
</dbReference>
<name>A0ABU1WV59_9BURK</name>
<dbReference type="EMBL" id="JAVDWU010000019">
    <property type="protein sequence ID" value="MDR7153192.1"/>
    <property type="molecule type" value="Genomic_DNA"/>
</dbReference>
<dbReference type="RefSeq" id="WP_310322758.1">
    <property type="nucleotide sequence ID" value="NZ_JAVDWU010000019.1"/>
</dbReference>
<evidence type="ECO:0000313" key="2">
    <source>
        <dbReference type="EMBL" id="MDR7153192.1"/>
    </source>
</evidence>
<accession>A0ABU1WV59</accession>
<dbReference type="Pfam" id="PF24024">
    <property type="entry name" value="DUF7336"/>
    <property type="match status" value="1"/>
</dbReference>
<proteinExistence type="predicted"/>
<protein>
    <recommendedName>
        <fullName evidence="1">DUF7336 domain-containing protein</fullName>
    </recommendedName>
</protein>